<dbReference type="Proteomes" id="UP001084197">
    <property type="component" value="Unassembled WGS sequence"/>
</dbReference>
<dbReference type="NCBIfam" id="NF002845">
    <property type="entry name" value="PRK03094.1"/>
    <property type="match status" value="1"/>
</dbReference>
<proteinExistence type="inferred from homology"/>
<keyword evidence="3" id="KW-1185">Reference proteome</keyword>
<evidence type="ECO:0000313" key="3">
    <source>
        <dbReference type="Proteomes" id="UP001084197"/>
    </source>
</evidence>
<gene>
    <name evidence="2" type="ORF">OWO01_12115</name>
</gene>
<sequence length="80" mass="8725">MKKVGVESTLTDVTQALQQKGYETVELKEESDVHSCDCCVISGQDKNVMGMQDSSYQGSVINADGQSAEQVCKQVHNKID</sequence>
<accession>A0A9J6RES9</accession>
<evidence type="ECO:0000256" key="1">
    <source>
        <dbReference type="HAMAP-Rule" id="MF_00506"/>
    </source>
</evidence>
<dbReference type="HAMAP" id="MF_00506">
    <property type="entry name" value="UPF0180"/>
    <property type="match status" value="1"/>
</dbReference>
<dbReference type="Pfam" id="PF03698">
    <property type="entry name" value="UPF0180"/>
    <property type="match status" value="1"/>
</dbReference>
<comment type="similarity">
    <text evidence="1">Belongs to the UPF0180 family.</text>
</comment>
<name>A0A9J6RES9_9BACI</name>
<evidence type="ECO:0000313" key="2">
    <source>
        <dbReference type="EMBL" id="MCZ0703957.1"/>
    </source>
</evidence>
<dbReference type="EMBL" id="JAPRAT010000025">
    <property type="protein sequence ID" value="MCZ0703957.1"/>
    <property type="molecule type" value="Genomic_DNA"/>
</dbReference>
<dbReference type="RefSeq" id="WP_268780722.1">
    <property type="nucleotide sequence ID" value="NZ_JAPRAT010000025.1"/>
</dbReference>
<organism evidence="2 3">
    <name type="scientific">Natronobacillus azotifigens</name>
    <dbReference type="NCBI Taxonomy" id="472978"/>
    <lineage>
        <taxon>Bacteria</taxon>
        <taxon>Bacillati</taxon>
        <taxon>Bacillota</taxon>
        <taxon>Bacilli</taxon>
        <taxon>Bacillales</taxon>
        <taxon>Bacillaceae</taxon>
        <taxon>Natronobacillus</taxon>
    </lineage>
</organism>
<dbReference type="AlphaFoldDB" id="A0A9J6RES9"/>
<dbReference type="InterPro" id="IPR005370">
    <property type="entry name" value="UPF0180"/>
</dbReference>
<protein>
    <recommendedName>
        <fullName evidence="1">UPF0180 protein OWO01_12115</fullName>
    </recommendedName>
</protein>
<comment type="caution">
    <text evidence="2">The sequence shown here is derived from an EMBL/GenBank/DDBJ whole genome shotgun (WGS) entry which is preliminary data.</text>
</comment>
<reference evidence="2" key="1">
    <citation type="submission" date="2022-11" db="EMBL/GenBank/DDBJ databases">
        <title>WGS of Natronobacillus azotifigens 24KS-1, an anaerobic diazotrophic haloalkaliphile from soda-rich habitats.</title>
        <authorList>
            <person name="Sorokin D.Y."/>
            <person name="Merkel A.Y."/>
        </authorList>
    </citation>
    <scope>NUCLEOTIDE SEQUENCE</scope>
    <source>
        <strain evidence="2">24KS-1</strain>
    </source>
</reference>